<dbReference type="EMBL" id="KN837116">
    <property type="protein sequence ID" value="KIJ44668.1"/>
    <property type="molecule type" value="Genomic_DNA"/>
</dbReference>
<feature type="compositionally biased region" description="Polar residues" evidence="1">
    <location>
        <begin position="154"/>
        <end position="164"/>
    </location>
</feature>
<reference evidence="2 3" key="1">
    <citation type="submission" date="2014-06" db="EMBL/GenBank/DDBJ databases">
        <title>Evolutionary Origins and Diversification of the Mycorrhizal Mutualists.</title>
        <authorList>
            <consortium name="DOE Joint Genome Institute"/>
            <consortium name="Mycorrhizal Genomics Consortium"/>
            <person name="Kohler A."/>
            <person name="Kuo A."/>
            <person name="Nagy L.G."/>
            <person name="Floudas D."/>
            <person name="Copeland A."/>
            <person name="Barry K.W."/>
            <person name="Cichocki N."/>
            <person name="Veneault-Fourrey C."/>
            <person name="LaButti K."/>
            <person name="Lindquist E.A."/>
            <person name="Lipzen A."/>
            <person name="Lundell T."/>
            <person name="Morin E."/>
            <person name="Murat C."/>
            <person name="Riley R."/>
            <person name="Ohm R."/>
            <person name="Sun H."/>
            <person name="Tunlid A."/>
            <person name="Henrissat B."/>
            <person name="Grigoriev I.V."/>
            <person name="Hibbett D.S."/>
            <person name="Martin F."/>
        </authorList>
    </citation>
    <scope>NUCLEOTIDE SEQUENCE [LARGE SCALE GENOMIC DNA]</scope>
    <source>
        <strain evidence="2 3">SS14</strain>
    </source>
</reference>
<dbReference type="Proteomes" id="UP000054279">
    <property type="component" value="Unassembled WGS sequence"/>
</dbReference>
<dbReference type="AlphaFoldDB" id="A0A0C9UNT5"/>
<gene>
    <name evidence="2" type="ORF">M422DRAFT_251968</name>
</gene>
<feature type="region of interest" description="Disordered" evidence="1">
    <location>
        <begin position="149"/>
        <end position="175"/>
    </location>
</feature>
<evidence type="ECO:0000256" key="1">
    <source>
        <dbReference type="SAM" id="MobiDB-lite"/>
    </source>
</evidence>
<organism evidence="2 3">
    <name type="scientific">Sphaerobolus stellatus (strain SS14)</name>
    <dbReference type="NCBI Taxonomy" id="990650"/>
    <lineage>
        <taxon>Eukaryota</taxon>
        <taxon>Fungi</taxon>
        <taxon>Dikarya</taxon>
        <taxon>Basidiomycota</taxon>
        <taxon>Agaricomycotina</taxon>
        <taxon>Agaricomycetes</taxon>
        <taxon>Phallomycetidae</taxon>
        <taxon>Geastrales</taxon>
        <taxon>Sphaerobolaceae</taxon>
        <taxon>Sphaerobolus</taxon>
    </lineage>
</organism>
<proteinExistence type="predicted"/>
<sequence length="205" mass="21995">MSTHCTRKRTEEPFAQAVGEAEPIQGLTLGELLIPPPTSVDPQQRPEVLTPEHPDEPHAQAYGPQGELMKPPPNSVDTQQSPEVLTLEHPDEPHAQAYGPQGELMIPSPNSVDTQQSPEVLTPEHPDEPYVQSYGAQTVPSRIQLPLRVARPSRTATQGLSTRQLAGASGTAHQGSNSLLRVAVASGIATQGHYSPPGMVRAKPR</sequence>
<keyword evidence="3" id="KW-1185">Reference proteome</keyword>
<evidence type="ECO:0000313" key="3">
    <source>
        <dbReference type="Proteomes" id="UP000054279"/>
    </source>
</evidence>
<dbReference type="HOGENOM" id="CLU_1338269_0_0_1"/>
<protein>
    <submittedName>
        <fullName evidence="2">Uncharacterized protein</fullName>
    </submittedName>
</protein>
<feature type="compositionally biased region" description="Polar residues" evidence="1">
    <location>
        <begin position="108"/>
        <end position="119"/>
    </location>
</feature>
<evidence type="ECO:0000313" key="2">
    <source>
        <dbReference type="EMBL" id="KIJ44668.1"/>
    </source>
</evidence>
<name>A0A0C9UNT5_SPHS4</name>
<accession>A0A0C9UNT5</accession>
<feature type="region of interest" description="Disordered" evidence="1">
    <location>
        <begin position="1"/>
        <end position="137"/>
    </location>
</feature>